<evidence type="ECO:0000256" key="1">
    <source>
        <dbReference type="SAM" id="MobiDB-lite"/>
    </source>
</evidence>
<sequence>MAGHGPGGCASVQGRRARPRRADDLYASAPRIRPRSLISLTSPGDVSVSRRRQPRGAEPGRPSTRLGRALRDADELPARAENTGASPITCLFARDARAERASSGQRHRREGDGAAACVRDRRRRVRRLWLVKLLLSRGYAVHATVRDPSTRGY</sequence>
<evidence type="ECO:0000313" key="3">
    <source>
        <dbReference type="Proteomes" id="UP000823388"/>
    </source>
</evidence>
<feature type="compositionally biased region" description="Basic and acidic residues" evidence="1">
    <location>
        <begin position="69"/>
        <end position="78"/>
    </location>
</feature>
<organism evidence="2 3">
    <name type="scientific">Panicum virgatum</name>
    <name type="common">Blackwell switchgrass</name>
    <dbReference type="NCBI Taxonomy" id="38727"/>
    <lineage>
        <taxon>Eukaryota</taxon>
        <taxon>Viridiplantae</taxon>
        <taxon>Streptophyta</taxon>
        <taxon>Embryophyta</taxon>
        <taxon>Tracheophyta</taxon>
        <taxon>Spermatophyta</taxon>
        <taxon>Magnoliopsida</taxon>
        <taxon>Liliopsida</taxon>
        <taxon>Poales</taxon>
        <taxon>Poaceae</taxon>
        <taxon>PACMAD clade</taxon>
        <taxon>Panicoideae</taxon>
        <taxon>Panicodae</taxon>
        <taxon>Paniceae</taxon>
        <taxon>Panicinae</taxon>
        <taxon>Panicum</taxon>
        <taxon>Panicum sect. Hiantes</taxon>
    </lineage>
</organism>
<feature type="region of interest" description="Disordered" evidence="1">
    <location>
        <begin position="1"/>
        <end position="80"/>
    </location>
</feature>
<dbReference type="Proteomes" id="UP000823388">
    <property type="component" value="Chromosome 2N"/>
</dbReference>
<dbReference type="EMBL" id="CM029040">
    <property type="protein sequence ID" value="KAG2635878.1"/>
    <property type="molecule type" value="Genomic_DNA"/>
</dbReference>
<reference evidence="2" key="1">
    <citation type="submission" date="2020-05" db="EMBL/GenBank/DDBJ databases">
        <title>WGS assembly of Panicum virgatum.</title>
        <authorList>
            <person name="Lovell J.T."/>
            <person name="Jenkins J."/>
            <person name="Shu S."/>
            <person name="Juenger T.E."/>
            <person name="Schmutz J."/>
        </authorList>
    </citation>
    <scope>NUCLEOTIDE SEQUENCE</scope>
    <source>
        <strain evidence="2">AP13</strain>
    </source>
</reference>
<keyword evidence="3" id="KW-1185">Reference proteome</keyword>
<evidence type="ECO:0000313" key="2">
    <source>
        <dbReference type="EMBL" id="KAG2635878.1"/>
    </source>
</evidence>
<accession>A0A8T0VLY0</accession>
<comment type="caution">
    <text evidence="2">The sequence shown here is derived from an EMBL/GenBank/DDBJ whole genome shotgun (WGS) entry which is preliminary data.</text>
</comment>
<name>A0A8T0VLY0_PANVG</name>
<dbReference type="AlphaFoldDB" id="A0A8T0VLY0"/>
<protein>
    <submittedName>
        <fullName evidence="2">Uncharacterized protein</fullName>
    </submittedName>
</protein>
<proteinExistence type="predicted"/>
<gene>
    <name evidence="2" type="ORF">PVAP13_2NG388303</name>
</gene>